<feature type="coiled-coil region" evidence="1">
    <location>
        <begin position="94"/>
        <end position="121"/>
    </location>
</feature>
<reference evidence="3 4" key="1">
    <citation type="submission" date="2015-05" db="EMBL/GenBank/DDBJ databases">
        <title>Draft genome sequence of Microvirga vignae strain BR3299, a novel nitrogen fixing bacteria isolated from Brazil semi-aired region.</title>
        <authorList>
            <person name="Zilli J.E."/>
            <person name="Passos S.R."/>
            <person name="Leite J."/>
            <person name="Baldani J.I."/>
            <person name="Xavier G.R."/>
            <person name="Rumjaneck N.G."/>
            <person name="Simoes-Araujo J.L."/>
        </authorList>
    </citation>
    <scope>NUCLEOTIDE SEQUENCE [LARGE SCALE GENOMIC DNA]</scope>
    <source>
        <strain evidence="3 4">BR3299</strain>
    </source>
</reference>
<evidence type="ECO:0000256" key="2">
    <source>
        <dbReference type="SAM" id="MobiDB-lite"/>
    </source>
</evidence>
<evidence type="ECO:0000313" key="4">
    <source>
        <dbReference type="Proteomes" id="UP000035489"/>
    </source>
</evidence>
<sequence length="181" mass="20022">MDRRMIARVQERIRSLLQQTASRLAEVARRPAVVTEDTKVTLGADQPPNFQTRHRAGNSSSRPYITPKEPESSTDMSASVDTLAEQMLTLVDIVSAQEKDIKALREQCRRLEEHNQAIMVAFSAFFHVLSVGRVAKATDVAALLQNISKIAEQEGRPKESVAFLQDLAKMVPGHADTEPSA</sequence>
<accession>A0A0H1R9L2</accession>
<name>A0A0H1R9L2_9HYPH</name>
<dbReference type="STRING" id="1225564.AA309_18045"/>
<dbReference type="AlphaFoldDB" id="A0A0H1R9L2"/>
<protein>
    <submittedName>
        <fullName evidence="3">Uncharacterized protein</fullName>
    </submittedName>
</protein>
<dbReference type="PATRIC" id="fig|1225564.3.peg.4744"/>
<keyword evidence="1" id="KW-0175">Coiled coil</keyword>
<dbReference type="EMBL" id="LCYG01000045">
    <property type="protein sequence ID" value="KLK91779.1"/>
    <property type="molecule type" value="Genomic_DNA"/>
</dbReference>
<evidence type="ECO:0000313" key="3">
    <source>
        <dbReference type="EMBL" id="KLK91779.1"/>
    </source>
</evidence>
<evidence type="ECO:0000256" key="1">
    <source>
        <dbReference type="SAM" id="Coils"/>
    </source>
</evidence>
<proteinExistence type="predicted"/>
<comment type="caution">
    <text evidence="3">The sequence shown here is derived from an EMBL/GenBank/DDBJ whole genome shotgun (WGS) entry which is preliminary data.</text>
</comment>
<organism evidence="3 4">
    <name type="scientific">Microvirga vignae</name>
    <dbReference type="NCBI Taxonomy" id="1225564"/>
    <lineage>
        <taxon>Bacteria</taxon>
        <taxon>Pseudomonadati</taxon>
        <taxon>Pseudomonadota</taxon>
        <taxon>Alphaproteobacteria</taxon>
        <taxon>Hyphomicrobiales</taxon>
        <taxon>Methylobacteriaceae</taxon>
        <taxon>Microvirga</taxon>
    </lineage>
</organism>
<dbReference type="Proteomes" id="UP000035489">
    <property type="component" value="Unassembled WGS sequence"/>
</dbReference>
<feature type="region of interest" description="Disordered" evidence="2">
    <location>
        <begin position="42"/>
        <end position="76"/>
    </location>
</feature>
<keyword evidence="4" id="KW-1185">Reference proteome</keyword>
<gene>
    <name evidence="3" type="ORF">AA309_18045</name>
</gene>